<evidence type="ECO:0000256" key="8">
    <source>
        <dbReference type="ARBA" id="ARBA00022909"/>
    </source>
</evidence>
<accession>A0A917EYZ1</accession>
<dbReference type="EMBL" id="BMEL01000007">
    <property type="protein sequence ID" value="GGF35526.1"/>
    <property type="molecule type" value="Genomic_DNA"/>
</dbReference>
<comment type="caution">
    <text evidence="10">The sequence shown here is derived from an EMBL/GenBank/DDBJ whole genome shotgun (WGS) entry which is preliminary data.</text>
</comment>
<evidence type="ECO:0000256" key="5">
    <source>
        <dbReference type="ARBA" id="ARBA00022741"/>
    </source>
</evidence>
<dbReference type="PANTHER" id="PTHR43071:SF1">
    <property type="entry name" value="2-AMINO-4-HYDROXY-6-HYDROXYMETHYLDIHYDROPTERIDINE PYROPHOSPHOKINASE"/>
    <property type="match status" value="1"/>
</dbReference>
<comment type="pathway">
    <text evidence="2">Cofactor biosynthesis; tetrahydrofolate biosynthesis; 2-amino-4-hydroxy-6-hydroxymethyl-7,8-dihydropteridine diphosphate from 7,8-dihydroneopterin triphosphate: step 4/4.</text>
</comment>
<evidence type="ECO:0000313" key="11">
    <source>
        <dbReference type="Proteomes" id="UP000660110"/>
    </source>
</evidence>
<evidence type="ECO:0000259" key="9">
    <source>
        <dbReference type="PROSITE" id="PS00794"/>
    </source>
</evidence>
<dbReference type="GO" id="GO:0003848">
    <property type="term" value="F:2-amino-4-hydroxy-6-hydroxymethyldihydropteridine diphosphokinase activity"/>
    <property type="evidence" value="ECO:0007669"/>
    <property type="project" value="UniProtKB-EC"/>
</dbReference>
<evidence type="ECO:0000256" key="3">
    <source>
        <dbReference type="ARBA" id="ARBA00013253"/>
    </source>
</evidence>
<comment type="catalytic activity">
    <reaction evidence="1">
        <text>6-hydroxymethyl-7,8-dihydropterin + ATP = (7,8-dihydropterin-6-yl)methyl diphosphate + AMP + H(+)</text>
        <dbReference type="Rhea" id="RHEA:11412"/>
        <dbReference type="ChEBI" id="CHEBI:15378"/>
        <dbReference type="ChEBI" id="CHEBI:30616"/>
        <dbReference type="ChEBI" id="CHEBI:44841"/>
        <dbReference type="ChEBI" id="CHEBI:72950"/>
        <dbReference type="ChEBI" id="CHEBI:456215"/>
        <dbReference type="EC" id="2.7.6.3"/>
    </reaction>
</comment>
<evidence type="ECO:0000256" key="1">
    <source>
        <dbReference type="ARBA" id="ARBA00000198"/>
    </source>
</evidence>
<dbReference type="Pfam" id="PF01288">
    <property type="entry name" value="HPPK"/>
    <property type="match status" value="1"/>
</dbReference>
<dbReference type="InterPro" id="IPR000550">
    <property type="entry name" value="Hppk"/>
</dbReference>
<dbReference type="AlphaFoldDB" id="A0A917EYZ1"/>
<dbReference type="GO" id="GO:0005524">
    <property type="term" value="F:ATP binding"/>
    <property type="evidence" value="ECO:0007669"/>
    <property type="project" value="UniProtKB-KW"/>
</dbReference>
<keyword evidence="11" id="KW-1185">Reference proteome</keyword>
<dbReference type="InterPro" id="IPR035907">
    <property type="entry name" value="Hppk_sf"/>
</dbReference>
<dbReference type="Proteomes" id="UP000660110">
    <property type="component" value="Unassembled WGS sequence"/>
</dbReference>
<dbReference type="NCBIfam" id="TIGR01498">
    <property type="entry name" value="folK"/>
    <property type="match status" value="1"/>
</dbReference>
<name>A0A917EYZ1_HALAA</name>
<keyword evidence="6" id="KW-0418">Kinase</keyword>
<dbReference type="SUPFAM" id="SSF55083">
    <property type="entry name" value="6-hydroxymethyl-7,8-dihydropterin pyrophosphokinase, HPPK"/>
    <property type="match status" value="1"/>
</dbReference>
<keyword evidence="7" id="KW-0067">ATP-binding</keyword>
<evidence type="ECO:0000256" key="2">
    <source>
        <dbReference type="ARBA" id="ARBA00005051"/>
    </source>
</evidence>
<dbReference type="EC" id="2.7.6.3" evidence="3"/>
<reference evidence="10" key="2">
    <citation type="submission" date="2020-09" db="EMBL/GenBank/DDBJ databases">
        <authorList>
            <person name="Sun Q."/>
            <person name="Zhou Y."/>
        </authorList>
    </citation>
    <scope>NUCLEOTIDE SEQUENCE</scope>
    <source>
        <strain evidence="10">CGMCC 1.12153</strain>
    </source>
</reference>
<feature type="domain" description="7,8-dihydro-6-hydroxymethylpterin-pyrophosphokinase" evidence="9">
    <location>
        <begin position="88"/>
        <end position="99"/>
    </location>
</feature>
<gene>
    <name evidence="10" type="ORF">GCM10010954_38240</name>
</gene>
<dbReference type="GO" id="GO:0046656">
    <property type="term" value="P:folic acid biosynthetic process"/>
    <property type="evidence" value="ECO:0007669"/>
    <property type="project" value="UniProtKB-KW"/>
</dbReference>
<proteinExistence type="predicted"/>
<dbReference type="PANTHER" id="PTHR43071">
    <property type="entry name" value="2-AMINO-4-HYDROXY-6-HYDROXYMETHYLDIHYDROPTERIDINE PYROPHOSPHOKINASE"/>
    <property type="match status" value="1"/>
</dbReference>
<sequence length="164" mass="18879">MNKAYIALGSNLDEREQYLTEAIEQIDHHDAIDVTRRSNIYETAPVGYTDQNDFLNMVIEVNTILEPLALLDFCQSIEKELGRKRVIKWGPRTIDLDILLYNQENMKDERLTIPHPHMHERAFVMVPLAELNPDVYIPAIGQRADDVVHQLPSSEVNGVSIWSR</sequence>
<dbReference type="PROSITE" id="PS00794">
    <property type="entry name" value="HPPK"/>
    <property type="match status" value="1"/>
</dbReference>
<keyword evidence="8" id="KW-0289">Folate biosynthesis</keyword>
<dbReference type="Gene3D" id="3.30.70.560">
    <property type="entry name" value="7,8-Dihydro-6-hydroxymethylpterin-pyrophosphokinase HPPK"/>
    <property type="match status" value="1"/>
</dbReference>
<organism evidence="10 11">
    <name type="scientific">Halobacillus andaensis</name>
    <dbReference type="NCBI Taxonomy" id="1176239"/>
    <lineage>
        <taxon>Bacteria</taxon>
        <taxon>Bacillati</taxon>
        <taxon>Bacillota</taxon>
        <taxon>Bacilli</taxon>
        <taxon>Bacillales</taxon>
        <taxon>Bacillaceae</taxon>
        <taxon>Halobacillus</taxon>
    </lineage>
</organism>
<dbReference type="GO" id="GO:0016301">
    <property type="term" value="F:kinase activity"/>
    <property type="evidence" value="ECO:0007669"/>
    <property type="project" value="UniProtKB-KW"/>
</dbReference>
<dbReference type="CDD" id="cd00483">
    <property type="entry name" value="HPPK"/>
    <property type="match status" value="1"/>
</dbReference>
<keyword evidence="4" id="KW-0808">Transferase</keyword>
<evidence type="ECO:0000256" key="7">
    <source>
        <dbReference type="ARBA" id="ARBA00022840"/>
    </source>
</evidence>
<evidence type="ECO:0000313" key="10">
    <source>
        <dbReference type="EMBL" id="GGF35526.1"/>
    </source>
</evidence>
<reference evidence="10" key="1">
    <citation type="journal article" date="2014" name="Int. J. Syst. Evol. Microbiol.">
        <title>Complete genome sequence of Corynebacterium casei LMG S-19264T (=DSM 44701T), isolated from a smear-ripened cheese.</title>
        <authorList>
            <consortium name="US DOE Joint Genome Institute (JGI-PGF)"/>
            <person name="Walter F."/>
            <person name="Albersmeier A."/>
            <person name="Kalinowski J."/>
            <person name="Ruckert C."/>
        </authorList>
    </citation>
    <scope>NUCLEOTIDE SEQUENCE</scope>
    <source>
        <strain evidence="10">CGMCC 1.12153</strain>
    </source>
</reference>
<protein>
    <recommendedName>
        <fullName evidence="3">2-amino-4-hydroxy-6-hydroxymethyldihydropteridine diphosphokinase</fullName>
        <ecNumber evidence="3">2.7.6.3</ecNumber>
    </recommendedName>
</protein>
<evidence type="ECO:0000256" key="4">
    <source>
        <dbReference type="ARBA" id="ARBA00022679"/>
    </source>
</evidence>
<keyword evidence="5" id="KW-0547">Nucleotide-binding</keyword>
<evidence type="ECO:0000256" key="6">
    <source>
        <dbReference type="ARBA" id="ARBA00022777"/>
    </source>
</evidence>